<evidence type="ECO:0000313" key="4">
    <source>
        <dbReference type="Proteomes" id="UP000800094"/>
    </source>
</evidence>
<evidence type="ECO:0000256" key="1">
    <source>
        <dbReference type="SAM" id="MobiDB-lite"/>
    </source>
</evidence>
<dbReference type="GeneID" id="54581591"/>
<dbReference type="EMBL" id="ML987191">
    <property type="protein sequence ID" value="KAF2253906.1"/>
    <property type="molecule type" value="Genomic_DNA"/>
</dbReference>
<sequence length="166" mass="18475">MADARAILSTVLYCAWWPTSKLLLAIRAILSPFWAILQFVFLPLIYLVHAILAVILLPFRLHLLERFETIYIWLGIASLIGCVTGGALFLLFRILSSALNIDAAAAESKTRDRGRTAKEYRAARHERKRAAADGFSSSSSTAVHKAAKPDRRGLSSQTIIEEESEF</sequence>
<evidence type="ECO:0000313" key="3">
    <source>
        <dbReference type="EMBL" id="KAF2253906.1"/>
    </source>
</evidence>
<feature type="transmembrane region" description="Helical" evidence="2">
    <location>
        <begin position="35"/>
        <end position="59"/>
    </location>
</feature>
<dbReference type="OrthoDB" id="4502894at2759"/>
<proteinExistence type="predicted"/>
<dbReference type="AlphaFoldDB" id="A0A6A6IU20"/>
<accession>A0A6A6IU20</accession>
<feature type="region of interest" description="Disordered" evidence="1">
    <location>
        <begin position="112"/>
        <end position="166"/>
    </location>
</feature>
<gene>
    <name evidence="3" type="ORF">BU26DRAFT_516174</name>
</gene>
<dbReference type="RefSeq" id="XP_033688910.1">
    <property type="nucleotide sequence ID" value="XM_033828261.1"/>
</dbReference>
<feature type="compositionally biased region" description="Basic and acidic residues" evidence="1">
    <location>
        <begin position="112"/>
        <end position="123"/>
    </location>
</feature>
<keyword evidence="2" id="KW-1133">Transmembrane helix</keyword>
<dbReference type="Proteomes" id="UP000800094">
    <property type="component" value="Unassembled WGS sequence"/>
</dbReference>
<evidence type="ECO:0000256" key="2">
    <source>
        <dbReference type="SAM" id="Phobius"/>
    </source>
</evidence>
<name>A0A6A6IU20_9PLEO</name>
<keyword evidence="2" id="KW-0472">Membrane</keyword>
<keyword evidence="4" id="KW-1185">Reference proteome</keyword>
<protein>
    <submittedName>
        <fullName evidence="3">Uncharacterized protein</fullName>
    </submittedName>
</protein>
<reference evidence="3" key="1">
    <citation type="journal article" date="2020" name="Stud. Mycol.">
        <title>101 Dothideomycetes genomes: a test case for predicting lifestyles and emergence of pathogens.</title>
        <authorList>
            <person name="Haridas S."/>
            <person name="Albert R."/>
            <person name="Binder M."/>
            <person name="Bloem J."/>
            <person name="Labutti K."/>
            <person name="Salamov A."/>
            <person name="Andreopoulos B."/>
            <person name="Baker S."/>
            <person name="Barry K."/>
            <person name="Bills G."/>
            <person name="Bluhm B."/>
            <person name="Cannon C."/>
            <person name="Castanera R."/>
            <person name="Culley D."/>
            <person name="Daum C."/>
            <person name="Ezra D."/>
            <person name="Gonzalez J."/>
            <person name="Henrissat B."/>
            <person name="Kuo A."/>
            <person name="Liang C."/>
            <person name="Lipzen A."/>
            <person name="Lutzoni F."/>
            <person name="Magnuson J."/>
            <person name="Mondo S."/>
            <person name="Nolan M."/>
            <person name="Ohm R."/>
            <person name="Pangilinan J."/>
            <person name="Park H.-J."/>
            <person name="Ramirez L."/>
            <person name="Alfaro M."/>
            <person name="Sun H."/>
            <person name="Tritt A."/>
            <person name="Yoshinaga Y."/>
            <person name="Zwiers L.-H."/>
            <person name="Turgeon B."/>
            <person name="Goodwin S."/>
            <person name="Spatafora J."/>
            <person name="Crous P."/>
            <person name="Grigoriev I."/>
        </authorList>
    </citation>
    <scope>NUCLEOTIDE SEQUENCE</scope>
    <source>
        <strain evidence="3">CBS 122368</strain>
    </source>
</reference>
<feature type="transmembrane region" description="Helical" evidence="2">
    <location>
        <begin position="71"/>
        <end position="92"/>
    </location>
</feature>
<keyword evidence="2" id="KW-0812">Transmembrane</keyword>
<organism evidence="3 4">
    <name type="scientific">Trematosphaeria pertusa</name>
    <dbReference type="NCBI Taxonomy" id="390896"/>
    <lineage>
        <taxon>Eukaryota</taxon>
        <taxon>Fungi</taxon>
        <taxon>Dikarya</taxon>
        <taxon>Ascomycota</taxon>
        <taxon>Pezizomycotina</taxon>
        <taxon>Dothideomycetes</taxon>
        <taxon>Pleosporomycetidae</taxon>
        <taxon>Pleosporales</taxon>
        <taxon>Massarineae</taxon>
        <taxon>Trematosphaeriaceae</taxon>
        <taxon>Trematosphaeria</taxon>
    </lineage>
</organism>